<comment type="subcellular location">
    <subcellularLocation>
        <location evidence="1">Cell membrane</location>
    </subcellularLocation>
</comment>
<dbReference type="InterPro" id="IPR029044">
    <property type="entry name" value="Nucleotide-diphossugar_trans"/>
</dbReference>
<protein>
    <recommendedName>
        <fullName evidence="9">4,4'-diaponeurosporenoate glycosyltransferase</fullName>
    </recommendedName>
</protein>
<comment type="similarity">
    <text evidence="8">Belongs to the glycosyltransferase 2 family. CrtQ subfamily.</text>
</comment>
<evidence type="ECO:0000256" key="5">
    <source>
        <dbReference type="ARBA" id="ARBA00023136"/>
    </source>
</evidence>
<comment type="function">
    <text evidence="6">Catalyzes the glycosylation of 4,4'-diaponeurosporenoate, i.e. the esterification of glucose at the C1'' position with the carboxyl group of 4,4'-diaponeurosporenic acid, to form glycosyl-4,4'-diaponeurosporenoate. This is a step in the biosynthesis of staphyloxanthin, an orange pigment present in most staphylococci strains.</text>
</comment>
<evidence type="ECO:0000256" key="9">
    <source>
        <dbReference type="ARBA" id="ARBA00040345"/>
    </source>
</evidence>
<evidence type="ECO:0000259" key="10">
    <source>
        <dbReference type="Pfam" id="PF00535"/>
    </source>
</evidence>
<evidence type="ECO:0000256" key="8">
    <source>
        <dbReference type="ARBA" id="ARBA00038120"/>
    </source>
</evidence>
<dbReference type="AlphaFoldDB" id="A0A0M4REB4"/>
<keyword evidence="2" id="KW-1003">Cell membrane</keyword>
<dbReference type="EMBL" id="CP012677">
    <property type="protein sequence ID" value="ALE93793.1"/>
    <property type="molecule type" value="Genomic_DNA"/>
</dbReference>
<dbReference type="KEGG" id="aaq:AOC05_18100"/>
<dbReference type="PANTHER" id="PTHR43646">
    <property type="entry name" value="GLYCOSYLTRANSFERASE"/>
    <property type="match status" value="1"/>
</dbReference>
<name>A0A0M4REB4_9MICC</name>
<accession>A0A0M4REB4</accession>
<gene>
    <name evidence="11" type="ORF">AOC05_18100</name>
</gene>
<keyword evidence="3" id="KW-0328">Glycosyltransferase</keyword>
<dbReference type="PANTHER" id="PTHR43646:SF2">
    <property type="entry name" value="GLYCOSYLTRANSFERASE 2-LIKE DOMAIN-CONTAINING PROTEIN"/>
    <property type="match status" value="1"/>
</dbReference>
<keyword evidence="12" id="KW-1185">Reference proteome</keyword>
<dbReference type="SUPFAM" id="SSF53448">
    <property type="entry name" value="Nucleotide-diphospho-sugar transferases"/>
    <property type="match status" value="1"/>
</dbReference>
<dbReference type="GO" id="GO:0005886">
    <property type="term" value="C:plasma membrane"/>
    <property type="evidence" value="ECO:0007669"/>
    <property type="project" value="UniProtKB-SubCell"/>
</dbReference>
<dbReference type="GO" id="GO:0016757">
    <property type="term" value="F:glycosyltransferase activity"/>
    <property type="evidence" value="ECO:0007669"/>
    <property type="project" value="UniProtKB-KW"/>
</dbReference>
<sequence>MSPVIGEIAVVVPSRNEAQLLPRALGALHDAMARLAEAVPDVRTTLTFVLDSTSDHSAQILNRDPQVHVMSTNTGRVGGARNAGIAAAMAMASVEPSRLWIANTDADSAVPEDWLTCHHAFATSGAQMLLGTVEPMPGELSGTRLAQWRNCHQLGEGHPHIHGANLGLRADVFTKLGGFPDLAVGEDRALVAQARAGGFHVLATDTCRVGTSARLQSRIEGGFAGFLSTLDRTGQYADPTAPSSPVS</sequence>
<dbReference type="Proteomes" id="UP000062833">
    <property type="component" value="Chromosome"/>
</dbReference>
<keyword evidence="4" id="KW-0808">Transferase</keyword>
<reference evidence="12" key="1">
    <citation type="submission" date="2015-09" db="EMBL/GenBank/DDBJ databases">
        <title>Complete genome of Arthrobacter alpinus strain R3.8.</title>
        <authorList>
            <person name="See-Too W.S."/>
            <person name="Chan K.G."/>
        </authorList>
    </citation>
    <scope>NUCLEOTIDE SEQUENCE [LARGE SCALE GENOMIC DNA]</scope>
    <source>
        <strain evidence="12">R3.8</strain>
    </source>
</reference>
<proteinExistence type="inferred from homology"/>
<evidence type="ECO:0000256" key="4">
    <source>
        <dbReference type="ARBA" id="ARBA00022679"/>
    </source>
</evidence>
<dbReference type="RefSeq" id="WP_062009016.1">
    <property type="nucleotide sequence ID" value="NZ_CP012677.1"/>
</dbReference>
<evidence type="ECO:0000256" key="7">
    <source>
        <dbReference type="ARBA" id="ARBA00037904"/>
    </source>
</evidence>
<evidence type="ECO:0000256" key="3">
    <source>
        <dbReference type="ARBA" id="ARBA00022676"/>
    </source>
</evidence>
<evidence type="ECO:0000313" key="11">
    <source>
        <dbReference type="EMBL" id="ALE93793.1"/>
    </source>
</evidence>
<evidence type="ECO:0000313" key="12">
    <source>
        <dbReference type="Proteomes" id="UP000062833"/>
    </source>
</evidence>
<evidence type="ECO:0000256" key="2">
    <source>
        <dbReference type="ARBA" id="ARBA00022475"/>
    </source>
</evidence>
<dbReference type="InterPro" id="IPR001173">
    <property type="entry name" value="Glyco_trans_2-like"/>
</dbReference>
<dbReference type="Gene3D" id="3.90.550.10">
    <property type="entry name" value="Spore Coat Polysaccharide Biosynthesis Protein SpsA, Chain A"/>
    <property type="match status" value="1"/>
</dbReference>
<keyword evidence="5" id="KW-0472">Membrane</keyword>
<evidence type="ECO:0000256" key="6">
    <source>
        <dbReference type="ARBA" id="ARBA00037281"/>
    </source>
</evidence>
<dbReference type="Pfam" id="PF00535">
    <property type="entry name" value="Glycos_transf_2"/>
    <property type="match status" value="1"/>
</dbReference>
<evidence type="ECO:0000256" key="1">
    <source>
        <dbReference type="ARBA" id="ARBA00004236"/>
    </source>
</evidence>
<comment type="pathway">
    <text evidence="7">Carotenoid biosynthesis; staphyloxanthin biosynthesis; staphyloxanthin from farnesyl diphosphate: step 4/5.</text>
</comment>
<organism evidence="11 12">
    <name type="scientific">Arthrobacter alpinus</name>
    <dbReference type="NCBI Taxonomy" id="656366"/>
    <lineage>
        <taxon>Bacteria</taxon>
        <taxon>Bacillati</taxon>
        <taxon>Actinomycetota</taxon>
        <taxon>Actinomycetes</taxon>
        <taxon>Micrococcales</taxon>
        <taxon>Micrococcaceae</taxon>
        <taxon>Arthrobacter</taxon>
    </lineage>
</organism>
<feature type="domain" description="Glycosyltransferase 2-like" evidence="10">
    <location>
        <begin position="10"/>
        <end position="147"/>
    </location>
</feature>
<dbReference type="PATRIC" id="fig|656366.3.peg.3904"/>